<reference evidence="1 2" key="1">
    <citation type="journal article" date="2018" name="Mol. Biol. Evol.">
        <title>Broad Genomic Sampling Reveals a Smut Pathogenic Ancestry of the Fungal Clade Ustilaginomycotina.</title>
        <authorList>
            <person name="Kijpornyongpan T."/>
            <person name="Mondo S.J."/>
            <person name="Barry K."/>
            <person name="Sandor L."/>
            <person name="Lee J."/>
            <person name="Lipzen A."/>
            <person name="Pangilinan J."/>
            <person name="LaButti K."/>
            <person name="Hainaut M."/>
            <person name="Henrissat B."/>
            <person name="Grigoriev I.V."/>
            <person name="Spatafora J.W."/>
            <person name="Aime M.C."/>
        </authorList>
    </citation>
    <scope>NUCLEOTIDE SEQUENCE [LARGE SCALE GENOMIC DNA]</scope>
    <source>
        <strain evidence="1 2">SA 807</strain>
    </source>
</reference>
<evidence type="ECO:0000313" key="1">
    <source>
        <dbReference type="EMBL" id="PWN51368.1"/>
    </source>
</evidence>
<dbReference type="EMBL" id="KZ819849">
    <property type="protein sequence ID" value="PWN51368.1"/>
    <property type="molecule type" value="Genomic_DNA"/>
</dbReference>
<keyword evidence="2" id="KW-1185">Reference proteome</keyword>
<gene>
    <name evidence="1" type="ORF">IE53DRAFT_386268</name>
</gene>
<accession>A0ACD0NZP9</accession>
<organism evidence="1 2">
    <name type="scientific">Violaceomyces palustris</name>
    <dbReference type="NCBI Taxonomy" id="1673888"/>
    <lineage>
        <taxon>Eukaryota</taxon>
        <taxon>Fungi</taxon>
        <taxon>Dikarya</taxon>
        <taxon>Basidiomycota</taxon>
        <taxon>Ustilaginomycotina</taxon>
        <taxon>Ustilaginomycetes</taxon>
        <taxon>Violaceomycetales</taxon>
        <taxon>Violaceomycetaceae</taxon>
        <taxon>Violaceomyces</taxon>
    </lineage>
</organism>
<protein>
    <submittedName>
        <fullName evidence="1">Uncharacterized protein</fullName>
    </submittedName>
</protein>
<dbReference type="Proteomes" id="UP000245626">
    <property type="component" value="Unassembled WGS sequence"/>
</dbReference>
<name>A0ACD0NZP9_9BASI</name>
<evidence type="ECO:0000313" key="2">
    <source>
        <dbReference type="Proteomes" id="UP000245626"/>
    </source>
</evidence>
<proteinExistence type="predicted"/>
<sequence length="270" mass="31314">MKLRTWLRVALIWFATSVDSVTLGGRIDQASVDAFVSDSIRSTLATFAQDLHLPSHFGTDSEPVPLDLEKMEAIKVWLLNLLFSNGIRLKRNHTPPDDKDLFTQIMTSHIAFPCPREEVNVNRNHVKFDFITDKTEPVLAFQPKRTLYWLYKILIRLPMKAERGEGSGGGGGRARSHQYVLAFYNEPVNRTIQKVIEENPGLKRRKLGLLVKKELRLKYLGRNQEIRFLAPPEEREEEEEEEEERSQDPHHSFDELDHFADFDRDIAPFF</sequence>